<comment type="caution">
    <text evidence="3">The sequence shown here is derived from an EMBL/GenBank/DDBJ whole genome shotgun (WGS) entry which is preliminary data.</text>
</comment>
<sequence length="133" mass="14431">MTSIRVLMALAAQYNLELHQMDVKIAFLNGVLDEEVCMALPEGLNISSEKYMASDSLHLLTNIKEKLKTEFDSVYLEEIHHCLGHSNLNSTKSTDIIPGDPGGSGCVWSGMVESKKGSGGAKRERPGGLDLPV</sequence>
<feature type="domain" description="Reverse transcriptase Ty1/copia-type" evidence="2">
    <location>
        <begin position="2"/>
        <end position="50"/>
    </location>
</feature>
<feature type="compositionally biased region" description="Basic and acidic residues" evidence="1">
    <location>
        <begin position="113"/>
        <end position="127"/>
    </location>
</feature>
<feature type="region of interest" description="Disordered" evidence="1">
    <location>
        <begin position="113"/>
        <end position="133"/>
    </location>
</feature>
<proteinExistence type="predicted"/>
<evidence type="ECO:0000313" key="4">
    <source>
        <dbReference type="Proteomes" id="UP000077202"/>
    </source>
</evidence>
<evidence type="ECO:0000259" key="2">
    <source>
        <dbReference type="Pfam" id="PF07727"/>
    </source>
</evidence>
<dbReference type="Pfam" id="PF07727">
    <property type="entry name" value="RVT_2"/>
    <property type="match status" value="1"/>
</dbReference>
<keyword evidence="4" id="KW-1185">Reference proteome</keyword>
<evidence type="ECO:0000313" key="3">
    <source>
        <dbReference type="EMBL" id="OAE24331.1"/>
    </source>
</evidence>
<gene>
    <name evidence="3" type="ORF">AXG93_2798s1040</name>
</gene>
<dbReference type="AlphaFoldDB" id="A0A176VVD2"/>
<evidence type="ECO:0000256" key="1">
    <source>
        <dbReference type="SAM" id="MobiDB-lite"/>
    </source>
</evidence>
<name>A0A176VVD2_MARPO</name>
<dbReference type="EMBL" id="LVLJ01002633">
    <property type="protein sequence ID" value="OAE24331.1"/>
    <property type="molecule type" value="Genomic_DNA"/>
</dbReference>
<protein>
    <recommendedName>
        <fullName evidence="2">Reverse transcriptase Ty1/copia-type domain-containing protein</fullName>
    </recommendedName>
</protein>
<organism evidence="3 4">
    <name type="scientific">Marchantia polymorpha subsp. ruderalis</name>
    <dbReference type="NCBI Taxonomy" id="1480154"/>
    <lineage>
        <taxon>Eukaryota</taxon>
        <taxon>Viridiplantae</taxon>
        <taxon>Streptophyta</taxon>
        <taxon>Embryophyta</taxon>
        <taxon>Marchantiophyta</taxon>
        <taxon>Marchantiopsida</taxon>
        <taxon>Marchantiidae</taxon>
        <taxon>Marchantiales</taxon>
        <taxon>Marchantiaceae</taxon>
        <taxon>Marchantia</taxon>
    </lineage>
</organism>
<dbReference type="InterPro" id="IPR013103">
    <property type="entry name" value="RVT_2"/>
</dbReference>
<reference evidence="3" key="1">
    <citation type="submission" date="2016-03" db="EMBL/GenBank/DDBJ databases">
        <title>Mechanisms controlling the formation of the plant cell surface in tip-growing cells are functionally conserved among land plants.</title>
        <authorList>
            <person name="Honkanen S."/>
            <person name="Jones V.A."/>
            <person name="Morieri G."/>
            <person name="Champion C."/>
            <person name="Hetherington A.J."/>
            <person name="Kelly S."/>
            <person name="Saint-Marcoux D."/>
            <person name="Proust H."/>
            <person name="Prescott H."/>
            <person name="Dolan L."/>
        </authorList>
    </citation>
    <scope>NUCLEOTIDE SEQUENCE [LARGE SCALE GENOMIC DNA]</scope>
    <source>
        <tissue evidence="3">Whole gametophyte</tissue>
    </source>
</reference>
<dbReference type="Proteomes" id="UP000077202">
    <property type="component" value="Unassembled WGS sequence"/>
</dbReference>
<accession>A0A176VVD2</accession>